<organism evidence="2 3">
    <name type="scientific">Sphingomonas quercus</name>
    <dbReference type="NCBI Taxonomy" id="2842451"/>
    <lineage>
        <taxon>Bacteria</taxon>
        <taxon>Pseudomonadati</taxon>
        <taxon>Pseudomonadota</taxon>
        <taxon>Alphaproteobacteria</taxon>
        <taxon>Sphingomonadales</taxon>
        <taxon>Sphingomonadaceae</taxon>
        <taxon>Sphingomonas</taxon>
    </lineage>
</organism>
<evidence type="ECO:0000313" key="2">
    <source>
        <dbReference type="EMBL" id="MBU3077196.1"/>
    </source>
</evidence>
<dbReference type="RefSeq" id="WP_216321016.1">
    <property type="nucleotide sequence ID" value="NZ_JAHKRT010000002.1"/>
</dbReference>
<sequence>METPYDWITVAIFAGLVVVFLQRSVGDTPRDSILSYLPAALGCAVCNWLGNEGHDLLAIAGLVALAAYIWFFIRPLENFGR</sequence>
<dbReference type="NCBIfam" id="NF045607">
    <property type="entry name" value="exo_Victor_syst"/>
    <property type="match status" value="1"/>
</dbReference>
<proteinExistence type="predicted"/>
<protein>
    <submittedName>
        <fullName evidence="2">Uncharacterized protein</fullName>
    </submittedName>
</protein>
<keyword evidence="1" id="KW-0472">Membrane</keyword>
<feature type="transmembrane region" description="Helical" evidence="1">
    <location>
        <begin position="56"/>
        <end position="73"/>
    </location>
</feature>
<reference evidence="2 3" key="1">
    <citation type="submission" date="2021-06" db="EMBL/GenBank/DDBJ databases">
        <title>Sphingomonas sp. XMGL2, whole genome shotgun sequencing project.</title>
        <authorList>
            <person name="Zhao G."/>
            <person name="Shen L."/>
        </authorList>
    </citation>
    <scope>NUCLEOTIDE SEQUENCE [LARGE SCALE GENOMIC DNA]</scope>
    <source>
        <strain evidence="2 3">XMGL2</strain>
    </source>
</reference>
<evidence type="ECO:0000313" key="3">
    <source>
        <dbReference type="Proteomes" id="UP000776276"/>
    </source>
</evidence>
<evidence type="ECO:0000256" key="1">
    <source>
        <dbReference type="SAM" id="Phobius"/>
    </source>
</evidence>
<accession>A0ABS6BIC1</accession>
<comment type="caution">
    <text evidence="2">The sequence shown here is derived from an EMBL/GenBank/DDBJ whole genome shotgun (WGS) entry which is preliminary data.</text>
</comment>
<dbReference type="InterPro" id="IPR054655">
    <property type="entry name" value="XrtV-like"/>
</dbReference>
<dbReference type="EMBL" id="JAHKRT010000002">
    <property type="protein sequence ID" value="MBU3077196.1"/>
    <property type="molecule type" value="Genomic_DNA"/>
</dbReference>
<name>A0ABS6BIC1_9SPHN</name>
<keyword evidence="3" id="KW-1185">Reference proteome</keyword>
<gene>
    <name evidence="2" type="ORF">KOF26_04885</name>
</gene>
<keyword evidence="1" id="KW-0812">Transmembrane</keyword>
<dbReference type="Proteomes" id="UP000776276">
    <property type="component" value="Unassembled WGS sequence"/>
</dbReference>
<feature type="transmembrane region" description="Helical" evidence="1">
    <location>
        <begin position="6"/>
        <end position="21"/>
    </location>
</feature>
<keyword evidence="1" id="KW-1133">Transmembrane helix</keyword>